<reference evidence="1" key="1">
    <citation type="submission" date="2019-02" db="EMBL/GenBank/DDBJ databases">
        <authorList>
            <person name="Gruber-Vodicka R. H."/>
            <person name="Seah K. B. B."/>
        </authorList>
    </citation>
    <scope>NUCLEOTIDE SEQUENCE</scope>
    <source>
        <strain evidence="2">BECK_BZ163</strain>
        <strain evidence="3">BECK_BZ164</strain>
        <strain evidence="1">BECK_BZ165</strain>
    </source>
</reference>
<sequence length="169" mass="19805">MYNTTYTNHLYAYDHLFSGQIGLDCYRREIDFHHREPAQLVYFVKTPSRKRDKPLPDCLRGKENATAFYLAIQEVLPNLAESLAMEADRIFAEHWKVGFWKNIDTQNDIRNALDDFLYEKHNRASTFALFTADELDAIVDRVMDAARNNAPDYREIKPKEPGKRSFIVK</sequence>
<evidence type="ECO:0000313" key="1">
    <source>
        <dbReference type="EMBL" id="VFJ71839.1"/>
    </source>
</evidence>
<dbReference type="AlphaFoldDB" id="A0A450TT28"/>
<name>A0A450TT28_9GAMM</name>
<gene>
    <name evidence="2" type="ORF">BECKFM1743A_GA0114220_109153</name>
    <name evidence="3" type="ORF">BECKFM1743B_GA0114221_105424</name>
    <name evidence="1" type="ORF">BECKFM1743C_GA0114222_106163</name>
</gene>
<proteinExistence type="predicted"/>
<accession>A0A450TT28</accession>
<evidence type="ECO:0000313" key="2">
    <source>
        <dbReference type="EMBL" id="VFJ76264.1"/>
    </source>
</evidence>
<dbReference type="EMBL" id="CAADFL010000542">
    <property type="protein sequence ID" value="VFK18378.1"/>
    <property type="molecule type" value="Genomic_DNA"/>
</dbReference>
<dbReference type="EMBL" id="CAADEZ010000915">
    <property type="protein sequence ID" value="VFJ76264.1"/>
    <property type="molecule type" value="Genomic_DNA"/>
</dbReference>
<organism evidence="1">
    <name type="scientific">Candidatus Kentrum sp. FM</name>
    <dbReference type="NCBI Taxonomy" id="2126340"/>
    <lineage>
        <taxon>Bacteria</taxon>
        <taxon>Pseudomonadati</taxon>
        <taxon>Pseudomonadota</taxon>
        <taxon>Gammaproteobacteria</taxon>
        <taxon>Candidatus Kentrum</taxon>
    </lineage>
</organism>
<evidence type="ECO:0000313" key="3">
    <source>
        <dbReference type="EMBL" id="VFK18378.1"/>
    </source>
</evidence>
<protein>
    <submittedName>
        <fullName evidence="1">Uncharacterized protein</fullName>
    </submittedName>
</protein>
<dbReference type="EMBL" id="CAADFA010000616">
    <property type="protein sequence ID" value="VFJ71839.1"/>
    <property type="molecule type" value="Genomic_DNA"/>
</dbReference>